<evidence type="ECO:0000313" key="1">
    <source>
        <dbReference type="EMBL" id="PCI77386.1"/>
    </source>
</evidence>
<name>A0A2A4X4E9_UNCAE</name>
<feature type="non-terminal residue" evidence="1">
    <location>
        <position position="1"/>
    </location>
</feature>
<evidence type="ECO:0000313" key="2">
    <source>
        <dbReference type="Proteomes" id="UP000218775"/>
    </source>
</evidence>
<comment type="caution">
    <text evidence="1">The sequence shown here is derived from an EMBL/GenBank/DDBJ whole genome shotgun (WGS) entry which is preliminary data.</text>
</comment>
<proteinExistence type="predicted"/>
<gene>
    <name evidence="1" type="ORF">COB21_03210</name>
</gene>
<dbReference type="Proteomes" id="UP000218775">
    <property type="component" value="Unassembled WGS sequence"/>
</dbReference>
<dbReference type="EMBL" id="NVUK01000017">
    <property type="protein sequence ID" value="PCI77386.1"/>
    <property type="molecule type" value="Genomic_DNA"/>
</dbReference>
<dbReference type="AlphaFoldDB" id="A0A2A4X4E9"/>
<sequence length="175" mass="20025">PFQPYLAQLGIHFPLFTESFSPIAKAHTTHQEPQIIRSIAMPSRVQIPILEGLSKVVNDISGSCHFTKIQGLLRNPEWRPLYLNIARDVIGKSSSAEFMYRPHLDTQIPPLLTQDIWFGGTCFNEENKPELTVVVYLHFGDYGKEAAPLALLIMDKYRQLCKKYERQNKNDKNAI</sequence>
<dbReference type="Gene3D" id="3.40.710.10">
    <property type="entry name" value="DD-peptidase/beta-lactamase superfamily"/>
    <property type="match status" value="1"/>
</dbReference>
<protein>
    <submittedName>
        <fullName evidence="1">Uncharacterized protein</fullName>
    </submittedName>
</protein>
<reference evidence="2" key="1">
    <citation type="submission" date="2017-08" db="EMBL/GenBank/DDBJ databases">
        <title>A dynamic microbial community with high functional redundancy inhabits the cold, oxic subseafloor aquifer.</title>
        <authorList>
            <person name="Tully B.J."/>
            <person name="Wheat C.G."/>
            <person name="Glazer B.T."/>
            <person name="Huber J.A."/>
        </authorList>
    </citation>
    <scope>NUCLEOTIDE SEQUENCE [LARGE SCALE GENOMIC DNA]</scope>
</reference>
<organism evidence="1 2">
    <name type="scientific">Aerophobetes bacterium</name>
    <dbReference type="NCBI Taxonomy" id="2030807"/>
    <lineage>
        <taxon>Bacteria</taxon>
        <taxon>Candidatus Aerophobota</taxon>
    </lineage>
</organism>
<dbReference type="InterPro" id="IPR012338">
    <property type="entry name" value="Beta-lactam/transpept-like"/>
</dbReference>
<accession>A0A2A4X4E9</accession>